<dbReference type="OrthoDB" id="1927437at2759"/>
<name>A0A565BZF4_9BRAS</name>
<dbReference type="AlphaFoldDB" id="A0A565BZF4"/>
<evidence type="ECO:0000256" key="1">
    <source>
        <dbReference type="SAM" id="MobiDB-lite"/>
    </source>
</evidence>
<feature type="region of interest" description="Disordered" evidence="1">
    <location>
        <begin position="195"/>
        <end position="263"/>
    </location>
</feature>
<evidence type="ECO:0000313" key="2">
    <source>
        <dbReference type="EMBL" id="VVB06792.1"/>
    </source>
</evidence>
<proteinExistence type="predicted"/>
<organism evidence="2 3">
    <name type="scientific">Arabis nemorensis</name>
    <dbReference type="NCBI Taxonomy" id="586526"/>
    <lineage>
        <taxon>Eukaryota</taxon>
        <taxon>Viridiplantae</taxon>
        <taxon>Streptophyta</taxon>
        <taxon>Embryophyta</taxon>
        <taxon>Tracheophyta</taxon>
        <taxon>Spermatophyta</taxon>
        <taxon>Magnoliopsida</taxon>
        <taxon>eudicotyledons</taxon>
        <taxon>Gunneridae</taxon>
        <taxon>Pentapetalae</taxon>
        <taxon>rosids</taxon>
        <taxon>malvids</taxon>
        <taxon>Brassicales</taxon>
        <taxon>Brassicaceae</taxon>
        <taxon>Arabideae</taxon>
        <taxon>Arabis</taxon>
    </lineage>
</organism>
<dbReference type="Proteomes" id="UP000489600">
    <property type="component" value="Unassembled WGS sequence"/>
</dbReference>
<dbReference type="EMBL" id="CABITT030000006">
    <property type="protein sequence ID" value="VVB06792.1"/>
    <property type="molecule type" value="Genomic_DNA"/>
</dbReference>
<sequence>MRIRKNTKLSSLLLATAGYGGDRPETYMCHFNQSPWDVIPVTSSVDGDGSSELPNLLDSSWFLPSPSSSPPPLIHQFDGEEDNSLNRNLSLGNSNGVAQRLTSSVVSVEGLNLIAAEDYDRSPDVDEPMDRSDNSGKKSEPVATNSPVKTSGDEEEMAVSMPAPPKRGRPRGTGKKAPAFTAASTNPYEFYYYSGFGPRWGRKRGGSGDGDGDGENMVVCEDDNNNVSKKSSSSSDDKTASFGDGSSSVDGFDYVEEGNSNDL</sequence>
<feature type="compositionally biased region" description="Low complexity" evidence="1">
    <location>
        <begin position="241"/>
        <end position="252"/>
    </location>
</feature>
<comment type="caution">
    <text evidence="2">The sequence shown here is derived from an EMBL/GenBank/DDBJ whole genome shotgun (WGS) entry which is preliminary data.</text>
</comment>
<dbReference type="PANTHER" id="PTHR34680:SF3">
    <property type="entry name" value="EXPRESSED PROTEIN"/>
    <property type="match status" value="1"/>
</dbReference>
<feature type="compositionally biased region" description="Basic and acidic residues" evidence="1">
    <location>
        <begin position="119"/>
        <end position="140"/>
    </location>
</feature>
<reference evidence="2" key="1">
    <citation type="submission" date="2019-07" db="EMBL/GenBank/DDBJ databases">
        <authorList>
            <person name="Dittberner H."/>
        </authorList>
    </citation>
    <scope>NUCLEOTIDE SEQUENCE [LARGE SCALE GENOMIC DNA]</scope>
</reference>
<protein>
    <submittedName>
        <fullName evidence="2">Uncharacterized protein</fullName>
    </submittedName>
</protein>
<feature type="region of interest" description="Disordered" evidence="1">
    <location>
        <begin position="119"/>
        <end position="180"/>
    </location>
</feature>
<evidence type="ECO:0000313" key="3">
    <source>
        <dbReference type="Proteomes" id="UP000489600"/>
    </source>
</evidence>
<keyword evidence="3" id="KW-1185">Reference proteome</keyword>
<feature type="compositionally biased region" description="Low complexity" evidence="1">
    <location>
        <begin position="225"/>
        <end position="234"/>
    </location>
</feature>
<feature type="compositionally biased region" description="Acidic residues" evidence="1">
    <location>
        <begin position="210"/>
        <end position="224"/>
    </location>
</feature>
<accession>A0A565BZF4</accession>
<dbReference type="PANTHER" id="PTHR34680">
    <property type="entry name" value="EXPRESSED PROTEIN"/>
    <property type="match status" value="1"/>
</dbReference>
<gene>
    <name evidence="2" type="ORF">ANE_LOCUS17236</name>
</gene>